<feature type="transmembrane region" description="Helical" evidence="1">
    <location>
        <begin position="534"/>
        <end position="554"/>
    </location>
</feature>
<dbReference type="SUPFAM" id="SSF82866">
    <property type="entry name" value="Multidrug efflux transporter AcrB transmembrane domain"/>
    <property type="match status" value="2"/>
</dbReference>
<feature type="transmembrane region" description="Helical" evidence="1">
    <location>
        <begin position="401"/>
        <end position="424"/>
    </location>
</feature>
<dbReference type="SUPFAM" id="SSF82693">
    <property type="entry name" value="Multidrug efflux transporter AcrB pore domain, PN1, PN2, PC1 and PC2 subdomains"/>
    <property type="match status" value="2"/>
</dbReference>
<keyword evidence="1" id="KW-0472">Membrane</keyword>
<dbReference type="Gene3D" id="3.30.70.1440">
    <property type="entry name" value="Multidrug efflux transporter AcrB pore domain"/>
    <property type="match status" value="1"/>
</dbReference>
<feature type="transmembrane region" description="Helical" evidence="1">
    <location>
        <begin position="874"/>
        <end position="893"/>
    </location>
</feature>
<dbReference type="PANTHER" id="PTHR32063:SF18">
    <property type="entry name" value="CATION EFFLUX SYSTEM PROTEIN"/>
    <property type="match status" value="1"/>
</dbReference>
<dbReference type="Gene3D" id="3.30.70.1430">
    <property type="entry name" value="Multidrug efflux transporter AcrB pore domain"/>
    <property type="match status" value="2"/>
</dbReference>
<comment type="caution">
    <text evidence="2">The sequence shown here is derived from an EMBL/GenBank/DDBJ whole genome shotgun (WGS) entry which is preliminary data.</text>
</comment>
<keyword evidence="3" id="KW-1185">Reference proteome</keyword>
<reference evidence="2 3" key="1">
    <citation type="journal article" date="2016" name="Antonie Van Leeuwenhoek">
        <title>Dongia soli sp. nov., isolated from soil from Dokdo, Korea.</title>
        <authorList>
            <person name="Kim D.U."/>
            <person name="Lee H."/>
            <person name="Kim H."/>
            <person name="Kim S.G."/>
            <person name="Ka J.O."/>
        </authorList>
    </citation>
    <scope>NUCLEOTIDE SEQUENCE [LARGE SCALE GENOMIC DNA]</scope>
    <source>
        <strain evidence="2 3">D78</strain>
    </source>
</reference>
<dbReference type="Gene3D" id="3.30.70.1320">
    <property type="entry name" value="Multidrug efflux transporter AcrB pore domain like"/>
    <property type="match status" value="1"/>
</dbReference>
<proteinExistence type="predicted"/>
<dbReference type="Pfam" id="PF00873">
    <property type="entry name" value="ACR_tran"/>
    <property type="match status" value="1"/>
</dbReference>
<protein>
    <submittedName>
        <fullName evidence="2">Efflux RND transporter permease subunit</fullName>
    </submittedName>
</protein>
<feature type="transmembrane region" description="Helical" evidence="1">
    <location>
        <begin position="373"/>
        <end position="395"/>
    </location>
</feature>
<gene>
    <name evidence="2" type="ORF">SMD27_19090</name>
</gene>
<dbReference type="PRINTS" id="PR00702">
    <property type="entry name" value="ACRIFLAVINRP"/>
</dbReference>
<accession>A0ABU5EHN5</accession>
<dbReference type="InterPro" id="IPR001036">
    <property type="entry name" value="Acrflvin-R"/>
</dbReference>
<feature type="transmembrane region" description="Helical" evidence="1">
    <location>
        <begin position="968"/>
        <end position="987"/>
    </location>
</feature>
<evidence type="ECO:0000313" key="2">
    <source>
        <dbReference type="EMBL" id="MDY0884958.1"/>
    </source>
</evidence>
<feature type="transmembrane region" description="Helical" evidence="1">
    <location>
        <begin position="993"/>
        <end position="1021"/>
    </location>
</feature>
<feature type="transmembrane region" description="Helical" evidence="1">
    <location>
        <begin position="925"/>
        <end position="947"/>
    </location>
</feature>
<feature type="transmembrane region" description="Helical" evidence="1">
    <location>
        <begin position="900"/>
        <end position="919"/>
    </location>
</feature>
<evidence type="ECO:0000313" key="3">
    <source>
        <dbReference type="Proteomes" id="UP001279642"/>
    </source>
</evidence>
<feature type="transmembrane region" description="Helical" evidence="1">
    <location>
        <begin position="475"/>
        <end position="497"/>
    </location>
</feature>
<keyword evidence="1" id="KW-0812">Transmembrane</keyword>
<evidence type="ECO:0000256" key="1">
    <source>
        <dbReference type="SAM" id="Phobius"/>
    </source>
</evidence>
<dbReference type="Gene3D" id="3.30.2090.10">
    <property type="entry name" value="Multidrug efflux transporter AcrB TolC docking domain, DN and DC subdomains"/>
    <property type="match status" value="2"/>
</dbReference>
<feature type="transmembrane region" description="Helical" evidence="1">
    <location>
        <begin position="445"/>
        <end position="463"/>
    </location>
</feature>
<dbReference type="EMBL" id="JAXCLW010000007">
    <property type="protein sequence ID" value="MDY0884958.1"/>
    <property type="molecule type" value="Genomic_DNA"/>
</dbReference>
<organism evidence="2 3">
    <name type="scientific">Dongia soli</name>
    <dbReference type="NCBI Taxonomy" id="600628"/>
    <lineage>
        <taxon>Bacteria</taxon>
        <taxon>Pseudomonadati</taxon>
        <taxon>Pseudomonadota</taxon>
        <taxon>Alphaproteobacteria</taxon>
        <taxon>Rhodospirillales</taxon>
        <taxon>Dongiaceae</taxon>
        <taxon>Dongia</taxon>
    </lineage>
</organism>
<feature type="transmembrane region" description="Helical" evidence="1">
    <location>
        <begin position="348"/>
        <end position="366"/>
    </location>
</feature>
<sequence length="1049" mass="112717">MKLPELALRNRTFTLFAVVLLVLAGIAAFFSLGQLEEPDFTIKVAVVSTPYPGATPIEVERDVTDRIETKLQELKQVDHLESSSQEGLSVVKVFIKPTYTSAQIAQVWDELRRKVGDVAPQLPQRAGPSAVSDDFGDVYGLLLALTGDGYTPAELKQYATDIRKELSLVPGVARVALWGVQDRRIYLDASLSQLTQLGISETNLERAITQQNAVAAAGSVALANQRVAVTPSGQFPTVDSIADLLVQASPLESFQQTGSAQRQSDLIRIGDVAKVDLGYRDPPLTLMRYNGQPAITIAITNQPGVNVVELGKRVDVRLAQLVADLPIGIDVHKVHWQSELIDSAVRSFFISLAEAVAIVLAVLWLAMGWRMGIVIGSSIILTILGTFVVMAGMGIDLQRMSLGALVIALGMMVDNSIVVAEGALVRMQRGGPREKAAIEAATQPAWPLLGATIVAVLAFYPIAASTENAGEYCASLFSVAAISLLLSWVLSVTVTPLQCVQLLRPAMVAGGGAQSGRLVRGFRILLETAIRRRFLTLMIAVGLLIVSVIGFSQVTKLFFPDSSMPKFLIDYRLAEGSRIEAVSTDMAGIEKKLLSDPRIAGVASFIGAGPPRFYLPVDPEPLSSNYGQFVVNVHDHRDVAPLIASLAPWLKETYPQATVLLRPFGVGPGLTWKFEARISGPASATGDSLRALAAKGTAILQASPLTDVAQTNWQQRVAKFQPQFNDARARWAGISRDDVVRGIRQSLDGWPLGVFNQEDEALPIVLRVRQDEGPGSDIGALRNVQIRPANGAETVPLDQVIDGVAIGWEDPVIWRRDRKRTITLQANPIRGVTLPTYMESVAPPLTALASTLPSGYQMEWGGEYETSTKSQASLIPGIVPAVGVMLLIIVGLFNAIRPAAIIMLTIPFSIVGMTVGLLVTRTPFGFVALLGAMSLAGMMVKNAIVLLDEVNANIAAGKTPYDAVIEAALSRLRPVFLAAATTVLGVIPLLPDVFWAGLAVTIMAGLTIGTIFTMIIVPVLYATLYRLPTRRPAQRDLRPLAQPAEIKTG</sequence>
<name>A0ABU5EHN5_9PROT</name>
<keyword evidence="1" id="KW-1133">Transmembrane helix</keyword>
<dbReference type="PANTHER" id="PTHR32063">
    <property type="match status" value="1"/>
</dbReference>
<dbReference type="Gene3D" id="1.20.1640.10">
    <property type="entry name" value="Multidrug efflux transporter AcrB transmembrane domain"/>
    <property type="match status" value="2"/>
</dbReference>
<dbReference type="SUPFAM" id="SSF82714">
    <property type="entry name" value="Multidrug efflux transporter AcrB TolC docking domain, DN and DC subdomains"/>
    <property type="match status" value="2"/>
</dbReference>
<feature type="transmembrane region" description="Helical" evidence="1">
    <location>
        <begin position="12"/>
        <end position="32"/>
    </location>
</feature>
<dbReference type="InterPro" id="IPR027463">
    <property type="entry name" value="AcrB_DN_DC_subdom"/>
</dbReference>
<dbReference type="Proteomes" id="UP001279642">
    <property type="component" value="Unassembled WGS sequence"/>
</dbReference>
<dbReference type="RefSeq" id="WP_320510032.1">
    <property type="nucleotide sequence ID" value="NZ_JAXCLW010000007.1"/>
</dbReference>